<dbReference type="GO" id="GO:0003677">
    <property type="term" value="F:DNA binding"/>
    <property type="evidence" value="ECO:0007669"/>
    <property type="project" value="InterPro"/>
</dbReference>
<proteinExistence type="predicted"/>
<dbReference type="CDD" id="cd00093">
    <property type="entry name" value="HTH_XRE"/>
    <property type="match status" value="1"/>
</dbReference>
<evidence type="ECO:0000313" key="2">
    <source>
        <dbReference type="Proteomes" id="UP000474042"/>
    </source>
</evidence>
<accession>A0A6L9ENN8</accession>
<dbReference type="Pfam" id="PF13560">
    <property type="entry name" value="HTH_31"/>
    <property type="match status" value="1"/>
</dbReference>
<dbReference type="SUPFAM" id="SSF47413">
    <property type="entry name" value="lambda repressor-like DNA-binding domains"/>
    <property type="match status" value="1"/>
</dbReference>
<dbReference type="InterPro" id="IPR010982">
    <property type="entry name" value="Lambda_DNA-bd_dom_sf"/>
</dbReference>
<comment type="caution">
    <text evidence="1">The sequence shown here is derived from an EMBL/GenBank/DDBJ whole genome shotgun (WGS) entry which is preliminary data.</text>
</comment>
<dbReference type="InterPro" id="IPR001387">
    <property type="entry name" value="Cro/C1-type_HTH"/>
</dbReference>
<organism evidence="1 2">
    <name type="scientific">Clostridium butyricum</name>
    <dbReference type="NCBI Taxonomy" id="1492"/>
    <lineage>
        <taxon>Bacteria</taxon>
        <taxon>Bacillati</taxon>
        <taxon>Bacillota</taxon>
        <taxon>Clostridia</taxon>
        <taxon>Eubacteriales</taxon>
        <taxon>Clostridiaceae</taxon>
        <taxon>Clostridium</taxon>
    </lineage>
</organism>
<dbReference type="Proteomes" id="UP000474042">
    <property type="component" value="Unassembled WGS sequence"/>
</dbReference>
<dbReference type="PROSITE" id="PS50943">
    <property type="entry name" value="HTH_CROC1"/>
    <property type="match status" value="1"/>
</dbReference>
<sequence>MKLTPIRLKRINAGLDIDQAVEKLQISKSTFYKLEQGHGGIPSAVLIKRMANIYGCTTDEIFKDLKIIG</sequence>
<evidence type="ECO:0000313" key="1">
    <source>
        <dbReference type="EMBL" id="NAS18086.1"/>
    </source>
</evidence>
<dbReference type="RefSeq" id="WP_113886164.1">
    <property type="nucleotide sequence ID" value="NZ_CABHIF010000014.1"/>
</dbReference>
<dbReference type="SMART" id="SM00530">
    <property type="entry name" value="HTH_XRE"/>
    <property type="match status" value="1"/>
</dbReference>
<dbReference type="Gene3D" id="1.10.260.40">
    <property type="entry name" value="lambda repressor-like DNA-binding domains"/>
    <property type="match status" value="1"/>
</dbReference>
<dbReference type="AlphaFoldDB" id="A0A6L9ENN8"/>
<reference evidence="1 2" key="1">
    <citation type="submission" date="2020-01" db="EMBL/GenBank/DDBJ databases">
        <title>Genome sequence of a 1,3-propanediol producer, Clostridium butyricum S3.</title>
        <authorList>
            <person name="Zhou J."/>
        </authorList>
    </citation>
    <scope>NUCLEOTIDE SEQUENCE [LARGE SCALE GENOMIC DNA]</scope>
    <source>
        <strain evidence="1 2">S3</strain>
    </source>
</reference>
<gene>
    <name evidence="1" type="ORF">GND98_009425</name>
</gene>
<dbReference type="EMBL" id="WOFV02000025">
    <property type="protein sequence ID" value="NAS18086.1"/>
    <property type="molecule type" value="Genomic_DNA"/>
</dbReference>
<name>A0A6L9ENN8_CLOBU</name>
<protein>
    <submittedName>
        <fullName evidence="1">Helix-turn-helix domain-containing protein</fullName>
    </submittedName>
</protein>